<evidence type="ECO:0000259" key="4">
    <source>
        <dbReference type="Pfam" id="PF06428"/>
    </source>
</evidence>
<dbReference type="InterPro" id="IPR040351">
    <property type="entry name" value="RAB3IL/RAB3IP/Sec2"/>
</dbReference>
<evidence type="ECO:0000313" key="5">
    <source>
        <dbReference type="EMBL" id="KGO63124.1"/>
    </source>
</evidence>
<dbReference type="SUPFAM" id="SSF144284">
    <property type="entry name" value="Sec2 N-terminal region"/>
    <property type="match status" value="1"/>
</dbReference>
<dbReference type="InterPro" id="IPR009449">
    <property type="entry name" value="Sec2_N"/>
</dbReference>
<keyword evidence="6" id="KW-1185">Reference proteome</keyword>
<dbReference type="GO" id="GO:0070319">
    <property type="term" value="C:Golgi to plasma membrane transport vesicle"/>
    <property type="evidence" value="ECO:0007669"/>
    <property type="project" value="TreeGrafter"/>
</dbReference>
<feature type="domain" description="GDP/GTP exchange factor Sec2 N-terminal" evidence="4">
    <location>
        <begin position="182"/>
        <end position="260"/>
    </location>
</feature>
<dbReference type="Gene3D" id="6.10.140.910">
    <property type="match status" value="1"/>
</dbReference>
<dbReference type="AlphaFoldDB" id="A0A0A2K5K9"/>
<dbReference type="EMBL" id="JQFZ01000015">
    <property type="protein sequence ID" value="KGO63124.1"/>
    <property type="molecule type" value="Genomic_DNA"/>
</dbReference>
<dbReference type="GO" id="GO:0051286">
    <property type="term" value="C:cell tip"/>
    <property type="evidence" value="ECO:0007669"/>
    <property type="project" value="TreeGrafter"/>
</dbReference>
<protein>
    <submittedName>
        <fullName evidence="5">GDPGTP exchange factor Sec2p</fullName>
    </submittedName>
</protein>
<dbReference type="HOGENOM" id="CLU_055310_1_0_1"/>
<accession>A0A0A2K5K9</accession>
<evidence type="ECO:0000256" key="3">
    <source>
        <dbReference type="SAM" id="MobiDB-lite"/>
    </source>
</evidence>
<dbReference type="VEuPathDB" id="FungiDB:PEXP_029950"/>
<sequence length="275" mass="30163">MLLSPVEPPLQPSHVVMSTTTSLTTTLVAPVMKGVAISENQCPMCWGEGFPQNGSGAHDRIQELEGQVQALTARASATAAKLSEYEDEIRRLRSSQPQAYHTPRSSSSLGRPPSQPDHSSPQRPTSSGSQPQTYHSRLTNLASLLPYRRGSATPTTSSGAVLPSTPTALSTPLTHMSPANSEHTAELQDALTREQRLRKAAESQLSQASTELEELTVQLFSQANEMVAEERKARAKLEERVAVLERRDVEKRSRLEKLENAMARVERLRALVNHQ</sequence>
<reference evidence="5 6" key="1">
    <citation type="journal article" date="2015" name="Mol. Plant Microbe Interact.">
        <title>Genome, transcriptome, and functional analyses of Penicillium expansum provide new insights into secondary metabolism and pathogenicity.</title>
        <authorList>
            <person name="Ballester A.R."/>
            <person name="Marcet-Houben M."/>
            <person name="Levin E."/>
            <person name="Sela N."/>
            <person name="Selma-Lazaro C."/>
            <person name="Carmona L."/>
            <person name="Wisniewski M."/>
            <person name="Droby S."/>
            <person name="Gonzalez-Candelas L."/>
            <person name="Gabaldon T."/>
        </authorList>
    </citation>
    <scope>NUCLEOTIDE SEQUENCE [LARGE SCALE GENOMIC DNA]</scope>
    <source>
        <strain evidence="5 6">MD-8</strain>
    </source>
</reference>
<evidence type="ECO:0000256" key="1">
    <source>
        <dbReference type="ARBA" id="ARBA00023054"/>
    </source>
</evidence>
<organism evidence="5 6">
    <name type="scientific">Penicillium expansum</name>
    <name type="common">Blue mold rot fungus</name>
    <dbReference type="NCBI Taxonomy" id="27334"/>
    <lineage>
        <taxon>Eukaryota</taxon>
        <taxon>Fungi</taxon>
        <taxon>Dikarya</taxon>
        <taxon>Ascomycota</taxon>
        <taxon>Pezizomycotina</taxon>
        <taxon>Eurotiomycetes</taxon>
        <taxon>Eurotiomycetidae</taxon>
        <taxon>Eurotiales</taxon>
        <taxon>Aspergillaceae</taxon>
        <taxon>Penicillium</taxon>
    </lineage>
</organism>
<gene>
    <name evidence="5" type="ORF">PEX2_041380</name>
</gene>
<name>A0A0A2K5K9_PENEN</name>
<evidence type="ECO:0000313" key="6">
    <source>
        <dbReference type="Proteomes" id="UP000030143"/>
    </source>
</evidence>
<evidence type="ECO:0000256" key="2">
    <source>
        <dbReference type="SAM" id="Coils"/>
    </source>
</evidence>
<dbReference type="GO" id="GO:0006887">
    <property type="term" value="P:exocytosis"/>
    <property type="evidence" value="ECO:0007669"/>
    <property type="project" value="TreeGrafter"/>
</dbReference>
<keyword evidence="1 2" id="KW-0175">Coiled coil</keyword>
<feature type="region of interest" description="Disordered" evidence="3">
    <location>
        <begin position="148"/>
        <end position="182"/>
    </location>
</feature>
<feature type="coiled-coil region" evidence="2">
    <location>
        <begin position="184"/>
        <end position="275"/>
    </location>
</feature>
<feature type="region of interest" description="Disordered" evidence="3">
    <location>
        <begin position="90"/>
        <end position="134"/>
    </location>
</feature>
<feature type="compositionally biased region" description="Low complexity" evidence="3">
    <location>
        <begin position="103"/>
        <end position="112"/>
    </location>
</feature>
<dbReference type="STRING" id="27334.A0A0A2K5K9"/>
<dbReference type="GO" id="GO:0005085">
    <property type="term" value="F:guanyl-nucleotide exchange factor activity"/>
    <property type="evidence" value="ECO:0007669"/>
    <property type="project" value="InterPro"/>
</dbReference>
<comment type="caution">
    <text evidence="5">The sequence shown here is derived from an EMBL/GenBank/DDBJ whole genome shotgun (WGS) entry which is preliminary data.</text>
</comment>
<dbReference type="Pfam" id="PF06428">
    <property type="entry name" value="Sec2p"/>
    <property type="match status" value="1"/>
</dbReference>
<feature type="compositionally biased region" description="Low complexity" evidence="3">
    <location>
        <begin position="162"/>
        <end position="174"/>
    </location>
</feature>
<feature type="compositionally biased region" description="Polar residues" evidence="3">
    <location>
        <begin position="117"/>
        <end position="134"/>
    </location>
</feature>
<dbReference type="PANTHER" id="PTHR14430">
    <property type="entry name" value="RABIN3-RELATED"/>
    <property type="match status" value="1"/>
</dbReference>
<dbReference type="PANTHER" id="PTHR14430:SF4">
    <property type="entry name" value="GDP_GTP EXCHANGE FACTOR SEC2 N-TERMINAL DOMAIN-CONTAINING PROTEIN"/>
    <property type="match status" value="1"/>
</dbReference>
<dbReference type="Proteomes" id="UP000030143">
    <property type="component" value="Unassembled WGS sequence"/>
</dbReference>
<dbReference type="RefSeq" id="XP_016603605.1">
    <property type="nucleotide sequence ID" value="XM_016741413.1"/>
</dbReference>
<dbReference type="GeneID" id="27676832"/>
<proteinExistence type="predicted"/>